<dbReference type="InterPro" id="IPR029057">
    <property type="entry name" value="PRTase-like"/>
</dbReference>
<evidence type="ECO:0000256" key="1">
    <source>
        <dbReference type="ARBA" id="ARBA00022727"/>
    </source>
</evidence>
<comment type="caution">
    <text evidence="3">The sequence shown here is derived from an EMBL/GenBank/DDBJ whole genome shotgun (WGS) entry which is preliminary data.</text>
</comment>
<dbReference type="PANTHER" id="PTHR10210">
    <property type="entry name" value="RIBOSE-PHOSPHATE DIPHOSPHOKINASE FAMILY MEMBER"/>
    <property type="match status" value="1"/>
</dbReference>
<dbReference type="GO" id="GO:0004749">
    <property type="term" value="F:ribose phosphate diphosphokinase activity"/>
    <property type="evidence" value="ECO:0007669"/>
    <property type="project" value="UniProtKB-EC"/>
</dbReference>
<dbReference type="GO" id="GO:0016301">
    <property type="term" value="F:kinase activity"/>
    <property type="evidence" value="ECO:0007669"/>
    <property type="project" value="UniProtKB-KW"/>
</dbReference>
<reference evidence="3 4" key="1">
    <citation type="submission" date="2020-04" db="EMBL/GenBank/DDBJ databases">
        <title>Azohydromonas sp. isolated from soil.</title>
        <authorList>
            <person name="Dahal R.H."/>
        </authorList>
    </citation>
    <scope>NUCLEOTIDE SEQUENCE [LARGE SCALE GENOMIC DNA]</scope>
    <source>
        <strain evidence="3 4">G-1-1-14</strain>
    </source>
</reference>
<dbReference type="GO" id="GO:0002189">
    <property type="term" value="C:ribose phosphate diphosphokinase complex"/>
    <property type="evidence" value="ECO:0007669"/>
    <property type="project" value="TreeGrafter"/>
</dbReference>
<dbReference type="PANTHER" id="PTHR10210:SF41">
    <property type="entry name" value="RIBOSE-PHOSPHATE PYROPHOSPHOKINASE 1, CHLOROPLASTIC"/>
    <property type="match status" value="1"/>
</dbReference>
<proteinExistence type="predicted"/>
<dbReference type="InterPro" id="IPR029099">
    <property type="entry name" value="Pribosyltran_N"/>
</dbReference>
<dbReference type="Pfam" id="PF13793">
    <property type="entry name" value="Pribosyltran_N"/>
    <property type="match status" value="1"/>
</dbReference>
<gene>
    <name evidence="3" type="ORF">HHL10_09125</name>
</gene>
<dbReference type="AlphaFoldDB" id="A0A848F9K0"/>
<dbReference type="GO" id="GO:0000287">
    <property type="term" value="F:magnesium ion binding"/>
    <property type="evidence" value="ECO:0007669"/>
    <property type="project" value="InterPro"/>
</dbReference>
<dbReference type="Pfam" id="PF14572">
    <property type="entry name" value="Pribosyl_synth"/>
    <property type="match status" value="1"/>
</dbReference>
<dbReference type="EMBL" id="JABBFW010000005">
    <property type="protein sequence ID" value="NML15139.1"/>
    <property type="molecule type" value="Genomic_DNA"/>
</dbReference>
<dbReference type="NCBIfam" id="TIGR01251">
    <property type="entry name" value="ribP_PPkin"/>
    <property type="match status" value="1"/>
</dbReference>
<dbReference type="GO" id="GO:0006164">
    <property type="term" value="P:purine nucleotide biosynthetic process"/>
    <property type="evidence" value="ECO:0007669"/>
    <property type="project" value="TreeGrafter"/>
</dbReference>
<dbReference type="RefSeq" id="WP_169160052.1">
    <property type="nucleotide sequence ID" value="NZ_JABBFW010000005.1"/>
</dbReference>
<dbReference type="Gene3D" id="3.40.50.2020">
    <property type="match status" value="2"/>
</dbReference>
<dbReference type="SMART" id="SM01400">
    <property type="entry name" value="Pribosyltran_N"/>
    <property type="match status" value="1"/>
</dbReference>
<keyword evidence="4" id="KW-1185">Reference proteome</keyword>
<dbReference type="GO" id="GO:0005737">
    <property type="term" value="C:cytoplasm"/>
    <property type="evidence" value="ECO:0007669"/>
    <property type="project" value="TreeGrafter"/>
</dbReference>
<protein>
    <submittedName>
        <fullName evidence="3">Ribose-phosphate diphosphokinase</fullName>
        <ecNumber evidence="3">2.7.6.1</ecNumber>
    </submittedName>
</protein>
<dbReference type="GO" id="GO:0006015">
    <property type="term" value="P:5-phosphoribose 1-diphosphate biosynthetic process"/>
    <property type="evidence" value="ECO:0007669"/>
    <property type="project" value="TreeGrafter"/>
</dbReference>
<accession>A0A848F9K0</accession>
<evidence type="ECO:0000259" key="2">
    <source>
        <dbReference type="Pfam" id="PF13793"/>
    </source>
</evidence>
<dbReference type="NCBIfam" id="NF005537">
    <property type="entry name" value="PRK07199.1"/>
    <property type="match status" value="1"/>
</dbReference>
<feature type="domain" description="Ribose-phosphate pyrophosphokinase N-terminal" evidence="2">
    <location>
        <begin position="6"/>
        <end position="115"/>
    </location>
</feature>
<dbReference type="InterPro" id="IPR000836">
    <property type="entry name" value="PRTase_dom"/>
</dbReference>
<dbReference type="SUPFAM" id="SSF53271">
    <property type="entry name" value="PRTase-like"/>
    <property type="match status" value="2"/>
</dbReference>
<name>A0A848F9K0_9BURK</name>
<evidence type="ECO:0000313" key="3">
    <source>
        <dbReference type="EMBL" id="NML15139.1"/>
    </source>
</evidence>
<keyword evidence="3" id="KW-0418">Kinase</keyword>
<dbReference type="EC" id="2.7.6.1" evidence="3"/>
<keyword evidence="1" id="KW-0545">Nucleotide biosynthesis</keyword>
<keyword evidence="3" id="KW-0808">Transferase</keyword>
<dbReference type="Proteomes" id="UP000574067">
    <property type="component" value="Unassembled WGS sequence"/>
</dbReference>
<evidence type="ECO:0000313" key="4">
    <source>
        <dbReference type="Proteomes" id="UP000574067"/>
    </source>
</evidence>
<organism evidence="3 4">
    <name type="scientific">Azohydromonas caseinilytica</name>
    <dbReference type="NCBI Taxonomy" id="2728836"/>
    <lineage>
        <taxon>Bacteria</taxon>
        <taxon>Pseudomonadati</taxon>
        <taxon>Pseudomonadota</taxon>
        <taxon>Betaproteobacteria</taxon>
        <taxon>Burkholderiales</taxon>
        <taxon>Sphaerotilaceae</taxon>
        <taxon>Azohydromonas</taxon>
    </lineage>
</organism>
<sequence>MSEQMLLAFEDEAPLAQVLAQALGAPLAFVQRHAFPDGELRLRLPEGLPPRVLMLRGLQQPNEKLVELLLCAPAARELGARELILLSPYLAYMRQDMAFTPGEVVSQRHVAALLGSLFDAVLTVDPHLHRVRSMDELFPGRRGLALSAAPLLGQWVAQQLNRPILIGPDEEATQWVRAAAQPHALEWGIGRKCRLGDREVILELPPLEFGARAVVLLDDVASTGQTLIAAATQALARGAASVDVAVTHALFVGDALAQLHEAGVRHVWSTDAVPHPSNVVSVAPLLAQAVAQL</sequence>
<dbReference type="InterPro" id="IPR005946">
    <property type="entry name" value="Rib-P_diPkinase"/>
</dbReference>
<dbReference type="CDD" id="cd06223">
    <property type="entry name" value="PRTases_typeI"/>
    <property type="match status" value="1"/>
</dbReference>